<dbReference type="Proteomes" id="UP001373714">
    <property type="component" value="Unassembled WGS sequence"/>
</dbReference>
<protein>
    <recommendedName>
        <fullName evidence="3">F-box domain-containing protein</fullName>
    </recommendedName>
</protein>
<keyword evidence="2" id="KW-1185">Reference proteome</keyword>
<comment type="caution">
    <text evidence="1">The sequence shown here is derived from an EMBL/GenBank/DDBJ whole genome shotgun (WGS) entry which is preliminary data.</text>
</comment>
<name>A0AAV9VHF6_9PEZI</name>
<proteinExistence type="predicted"/>
<reference evidence="1 2" key="1">
    <citation type="submission" date="2019-10" db="EMBL/GenBank/DDBJ databases">
        <authorList>
            <person name="Palmer J.M."/>
        </authorList>
    </citation>
    <scope>NUCLEOTIDE SEQUENCE [LARGE SCALE GENOMIC DNA]</scope>
    <source>
        <strain evidence="1 2">TWF730</strain>
    </source>
</reference>
<evidence type="ECO:0000313" key="1">
    <source>
        <dbReference type="EMBL" id="KAK6360902.1"/>
    </source>
</evidence>
<evidence type="ECO:0008006" key="3">
    <source>
        <dbReference type="Google" id="ProtNLM"/>
    </source>
</evidence>
<gene>
    <name evidence="1" type="ORF">TWF730_007017</name>
</gene>
<dbReference type="EMBL" id="JAVHNS010000003">
    <property type="protein sequence ID" value="KAK6360902.1"/>
    <property type="molecule type" value="Genomic_DNA"/>
</dbReference>
<dbReference type="AlphaFoldDB" id="A0AAV9VHF6"/>
<accession>A0AAV9VHF6</accession>
<sequence length="415" mass="47407">MTEASQLWRVFSPATRETMPWCASWESLAAGSLTCYLINEIRAPAPGLDPFIGLGIPPIPHIAQPNCPLLALPPELLYTITDQISSLPDILSFSLTCNAVLSICLQKLRVSLHDRMRGAWINTPLICLGSITATISDLPRQIRKISQNIEVPLNARTAYNFTYRHGARGETFLNFERTHRLLKHYDRIEILEEEDENRRLTIAARRLASINLTRNRIPDNINETDSDDNPVQYTKSQLEARIFSTTPSLPNWTRRLVDRVINLNNGTLRLYSSSANYAIRNLSKREYIPFSAALKVKPEIESVFFSSNMIPLDQAVSMVFLFMISWSSSIAGLEDEIVRKDATNVHGIWAGDCFDVIEVEDLTDDWRSVEEETLLSLRLYLPRMYMNMHGQDRWGGSESRRGRTLHFLGHDFYQF</sequence>
<organism evidence="1 2">
    <name type="scientific">Orbilia blumenaviensis</name>
    <dbReference type="NCBI Taxonomy" id="1796055"/>
    <lineage>
        <taxon>Eukaryota</taxon>
        <taxon>Fungi</taxon>
        <taxon>Dikarya</taxon>
        <taxon>Ascomycota</taxon>
        <taxon>Pezizomycotina</taxon>
        <taxon>Orbiliomycetes</taxon>
        <taxon>Orbiliales</taxon>
        <taxon>Orbiliaceae</taxon>
        <taxon>Orbilia</taxon>
    </lineage>
</organism>
<evidence type="ECO:0000313" key="2">
    <source>
        <dbReference type="Proteomes" id="UP001373714"/>
    </source>
</evidence>